<keyword evidence="2" id="KW-0472">Membrane</keyword>
<dbReference type="Proteomes" id="UP000676169">
    <property type="component" value="Chromosome"/>
</dbReference>
<gene>
    <name evidence="4" type="ORF">KBB96_02745</name>
</gene>
<reference evidence="4" key="1">
    <citation type="submission" date="2021-04" db="EMBL/GenBank/DDBJ databases">
        <title>Luteolibacter sp. 32A isolated from the skin of an Anderson's salamander (Ambystoma andersonii).</title>
        <authorList>
            <person name="Spergser J."/>
            <person name="Busse H.-J."/>
        </authorList>
    </citation>
    <scope>NUCLEOTIDE SEQUENCE</scope>
    <source>
        <strain evidence="4">32A</strain>
    </source>
</reference>
<evidence type="ECO:0000256" key="2">
    <source>
        <dbReference type="SAM" id="Phobius"/>
    </source>
</evidence>
<keyword evidence="5" id="KW-1185">Reference proteome</keyword>
<organism evidence="4 5">
    <name type="scientific">Luteolibacter ambystomatis</name>
    <dbReference type="NCBI Taxonomy" id="2824561"/>
    <lineage>
        <taxon>Bacteria</taxon>
        <taxon>Pseudomonadati</taxon>
        <taxon>Verrucomicrobiota</taxon>
        <taxon>Verrucomicrobiia</taxon>
        <taxon>Verrucomicrobiales</taxon>
        <taxon>Verrucomicrobiaceae</taxon>
        <taxon>Luteolibacter</taxon>
    </lineage>
</organism>
<feature type="domain" description="YdbS-like PH" evidence="3">
    <location>
        <begin position="62"/>
        <end position="125"/>
    </location>
</feature>
<dbReference type="KEGG" id="lamb:KBB96_02745"/>
<dbReference type="RefSeq" id="WP_211632015.1">
    <property type="nucleotide sequence ID" value="NZ_CP073100.1"/>
</dbReference>
<evidence type="ECO:0000313" key="4">
    <source>
        <dbReference type="EMBL" id="QUE51816.1"/>
    </source>
</evidence>
<protein>
    <submittedName>
        <fullName evidence="4">PH domain-containing protein</fullName>
    </submittedName>
</protein>
<feature type="transmembrane region" description="Helical" evidence="2">
    <location>
        <begin position="22"/>
        <end position="55"/>
    </location>
</feature>
<sequence>MSSDETTLWKGSPSQWLNLGPFVITALLAGGVVAGGIFFPPAWALMVIPILYAVWRFLLVKSRRFELTTERLRVTEGVFNQKIDEIELYRVKDIAMERPLWMRLTGLASVNLQTSDRSLPFLTIPAIVNGVELREKLRKQVEVIRDSKRVRELDMDDHHEPGDLDHALDVNSP</sequence>
<dbReference type="Pfam" id="PF03703">
    <property type="entry name" value="bPH_2"/>
    <property type="match status" value="1"/>
</dbReference>
<dbReference type="InterPro" id="IPR005182">
    <property type="entry name" value="YdbS-like_PH"/>
</dbReference>
<accession>A0A975J0L1</accession>
<dbReference type="AlphaFoldDB" id="A0A975J0L1"/>
<evidence type="ECO:0000256" key="1">
    <source>
        <dbReference type="SAM" id="MobiDB-lite"/>
    </source>
</evidence>
<dbReference type="EMBL" id="CP073100">
    <property type="protein sequence ID" value="QUE51816.1"/>
    <property type="molecule type" value="Genomic_DNA"/>
</dbReference>
<feature type="region of interest" description="Disordered" evidence="1">
    <location>
        <begin position="154"/>
        <end position="173"/>
    </location>
</feature>
<name>A0A975J0L1_9BACT</name>
<proteinExistence type="predicted"/>
<keyword evidence="2" id="KW-0812">Transmembrane</keyword>
<evidence type="ECO:0000313" key="5">
    <source>
        <dbReference type="Proteomes" id="UP000676169"/>
    </source>
</evidence>
<evidence type="ECO:0000259" key="3">
    <source>
        <dbReference type="Pfam" id="PF03703"/>
    </source>
</evidence>
<keyword evidence="2" id="KW-1133">Transmembrane helix</keyword>